<evidence type="ECO:0000313" key="1">
    <source>
        <dbReference type="EMBL" id="CAH1256522.1"/>
    </source>
</evidence>
<gene>
    <name evidence="1" type="primary">Hypp1673</name>
    <name evidence="1" type="ORF">BLAG_LOCUS14802</name>
</gene>
<name>A0A8K0ELQ8_BRALA</name>
<protein>
    <submittedName>
        <fullName evidence="1">Hypp1673 protein</fullName>
    </submittedName>
</protein>
<accession>A0A8K0ELQ8</accession>
<evidence type="ECO:0000313" key="2">
    <source>
        <dbReference type="Proteomes" id="UP000838412"/>
    </source>
</evidence>
<dbReference type="Proteomes" id="UP000838412">
    <property type="component" value="Chromosome 3"/>
</dbReference>
<reference evidence="1" key="1">
    <citation type="submission" date="2022-01" db="EMBL/GenBank/DDBJ databases">
        <authorList>
            <person name="Braso-Vives M."/>
        </authorList>
    </citation>
    <scope>NUCLEOTIDE SEQUENCE</scope>
</reference>
<organism evidence="1 2">
    <name type="scientific">Branchiostoma lanceolatum</name>
    <name type="common">Common lancelet</name>
    <name type="synonym">Amphioxus lanceolatum</name>
    <dbReference type="NCBI Taxonomy" id="7740"/>
    <lineage>
        <taxon>Eukaryota</taxon>
        <taxon>Metazoa</taxon>
        <taxon>Chordata</taxon>
        <taxon>Cephalochordata</taxon>
        <taxon>Leptocardii</taxon>
        <taxon>Amphioxiformes</taxon>
        <taxon>Branchiostomatidae</taxon>
        <taxon>Branchiostoma</taxon>
    </lineage>
</organism>
<proteinExistence type="predicted"/>
<dbReference type="AlphaFoldDB" id="A0A8K0ELQ8"/>
<keyword evidence="2" id="KW-1185">Reference proteome</keyword>
<sequence>MAVKVSSQKRGRSVLNFCLLGAENLSWCASQTDTGMDRDLHSFGAVLGAVGATATQYVRRGTACVASEAQISPTTR</sequence>
<dbReference type="EMBL" id="OV696688">
    <property type="protein sequence ID" value="CAH1256522.1"/>
    <property type="molecule type" value="Genomic_DNA"/>
</dbReference>